<evidence type="ECO:0000313" key="1">
    <source>
        <dbReference type="EnsemblPlants" id="Kaladp0005s0053.1.v1.1"/>
    </source>
</evidence>
<proteinExistence type="predicted"/>
<dbReference type="AlphaFoldDB" id="A0A7N0RAM5"/>
<name>A0A7N0RAM5_KALFE</name>
<accession>A0A7N0RAM5</accession>
<dbReference type="Proteomes" id="UP000594263">
    <property type="component" value="Unplaced"/>
</dbReference>
<dbReference type="Gramene" id="Kaladp0005s0053.1.v1.1">
    <property type="protein sequence ID" value="Kaladp0005s0053.1.v1.1"/>
    <property type="gene ID" value="Kaladp0005s0053.v1.1"/>
</dbReference>
<keyword evidence="2" id="KW-1185">Reference proteome</keyword>
<evidence type="ECO:0000313" key="2">
    <source>
        <dbReference type="Proteomes" id="UP000594263"/>
    </source>
</evidence>
<protein>
    <submittedName>
        <fullName evidence="1">Uncharacterized protein</fullName>
    </submittedName>
</protein>
<reference evidence="1" key="1">
    <citation type="submission" date="2021-01" db="UniProtKB">
        <authorList>
            <consortium name="EnsemblPlants"/>
        </authorList>
    </citation>
    <scope>IDENTIFICATION</scope>
</reference>
<organism evidence="1 2">
    <name type="scientific">Kalanchoe fedtschenkoi</name>
    <name type="common">Lavender scallops</name>
    <name type="synonym">South American air plant</name>
    <dbReference type="NCBI Taxonomy" id="63787"/>
    <lineage>
        <taxon>Eukaryota</taxon>
        <taxon>Viridiplantae</taxon>
        <taxon>Streptophyta</taxon>
        <taxon>Embryophyta</taxon>
        <taxon>Tracheophyta</taxon>
        <taxon>Spermatophyta</taxon>
        <taxon>Magnoliopsida</taxon>
        <taxon>eudicotyledons</taxon>
        <taxon>Gunneridae</taxon>
        <taxon>Pentapetalae</taxon>
        <taxon>Saxifragales</taxon>
        <taxon>Crassulaceae</taxon>
        <taxon>Kalanchoe</taxon>
    </lineage>
</organism>
<sequence>MIHVTMLLPAVFRCTQSDAEEVASSAWYAGETYSLRSDYLNPLLPRAMVLLKSS</sequence>
<dbReference type="EnsemblPlants" id="Kaladp0005s0053.1.v1.1">
    <property type="protein sequence ID" value="Kaladp0005s0053.1.v1.1"/>
    <property type="gene ID" value="Kaladp0005s0053.v1.1"/>
</dbReference>